<evidence type="ECO:0000313" key="2">
    <source>
        <dbReference type="EMBL" id="CAH1393950.1"/>
    </source>
</evidence>
<feature type="region of interest" description="Disordered" evidence="1">
    <location>
        <begin position="546"/>
        <end position="586"/>
    </location>
</feature>
<gene>
    <name evidence="2" type="ORF">NEZAVI_LOCUS4547</name>
</gene>
<feature type="region of interest" description="Disordered" evidence="1">
    <location>
        <begin position="1"/>
        <end position="27"/>
    </location>
</feature>
<keyword evidence="3" id="KW-1185">Reference proteome</keyword>
<evidence type="ECO:0000313" key="3">
    <source>
        <dbReference type="Proteomes" id="UP001152798"/>
    </source>
</evidence>
<accession>A0A9P0EAP9</accession>
<feature type="region of interest" description="Disordered" evidence="1">
    <location>
        <begin position="709"/>
        <end position="749"/>
    </location>
</feature>
<reference evidence="2" key="1">
    <citation type="submission" date="2022-01" db="EMBL/GenBank/DDBJ databases">
        <authorList>
            <person name="King R."/>
        </authorList>
    </citation>
    <scope>NUCLEOTIDE SEQUENCE</scope>
</reference>
<feature type="region of interest" description="Disordered" evidence="1">
    <location>
        <begin position="626"/>
        <end position="668"/>
    </location>
</feature>
<sequence>MLMTPIDKANSNRNKELAKETKSNQKGRRYYLRIRSKNHNKPSTTIKPDIATCKHCCTTTKSINQVKPFPNLNPNIEKLHQYMNKEVLKNTTLNNHGLLKRSLHKLNGLISISTMGHLKHPNRPKLFKSFLRRGFRQRDKTEKISQTVTAPANITLSTTLPTTLGIKENNSSQKYTSRCTINPVDKTNEYLITIVDDEEELEESETHPWKDDDIFEEFSDSVDDEVIFECEDNGLQNNLKGKTVIEAAHLFTDVEQNECTSSLLDKMKFQSRKFAGMNGKYVTEKNPTDDEKIVIIDGEHPERSDENNKIFIENVYSSSETDQNNQWFSEEAKTDVETTTEGNVVIIDGEHPERSDENNKIFIENVYSSSETDQNNQWFSEEAKTDVETTTEGNVVIIDGEHPERSDENNKIFIENVYSSSETDQNNQWFSEEAKTDVEKTTEGDVIIIDSNNPAKTNASSNNKIFVENIYVQSPLEMEQGHKSNREKNETEPTTESDVIIIDTGKTDLSKVEGVNKEARFLDRTEKDTKIIPSDDEDFIIVNSDTKEKSEDSSKKSILSEKSKSSKTDKFIKSQEGGNKGVAKNNSDVLNLCNKRTKLLKEKLDQIPQHHLGSYKTSTDVIIVNSDPKEKSEDSSKKSILSEKSKSSKTDKFIKSQAGGNKGAAENNSDVLNLCNKRTKLLKEKLNQIPQHHLGSYKTSTDVIILNSDTKEKSEDSSKKSILSEKSKSLKADKSIESQDGGNKSAAENNSDVLNLCNKRTKFLKEKLDQIPQHHLGSYKTSTDVIIVNSDPKEKSEDSSKKSILSEKSKSSKTDKFIKSQAGGNKGAAENNSDVLNLCNKRTKLLKEKLDQIPQHHLGSYKTSTDVMIINSRITPRTKKHKSYKNFFLDSSIGKAKKGSFSFLVKGKNQMNAYRKFKIRKNRTKFISNVQNKSGVGVVPTIILMKNGDSLKINESNKIKFLGKLSSSLKIDKSKKHKSNKQNKSGKGIDTNRGNNVKTKILHILHIPEKNSMITTTNDYQKFIIINNAVTPRLDEFNSPHKVFLESMKKKERKKFKFPLKNQNSKNRFKKLKKKNKLKSKIQKKILSGIHLDRGYNLEN</sequence>
<feature type="compositionally biased region" description="Polar residues" evidence="1">
    <location>
        <begin position="738"/>
        <end position="749"/>
    </location>
</feature>
<feature type="compositionally biased region" description="Basic and acidic residues" evidence="1">
    <location>
        <begin position="546"/>
        <end position="573"/>
    </location>
</feature>
<feature type="compositionally biased region" description="Basic and acidic residues" evidence="1">
    <location>
        <begin position="709"/>
        <end position="737"/>
    </location>
</feature>
<feature type="region of interest" description="Disordered" evidence="1">
    <location>
        <begin position="972"/>
        <end position="994"/>
    </location>
</feature>
<organism evidence="2 3">
    <name type="scientific">Nezara viridula</name>
    <name type="common">Southern green stink bug</name>
    <name type="synonym">Cimex viridulus</name>
    <dbReference type="NCBI Taxonomy" id="85310"/>
    <lineage>
        <taxon>Eukaryota</taxon>
        <taxon>Metazoa</taxon>
        <taxon>Ecdysozoa</taxon>
        <taxon>Arthropoda</taxon>
        <taxon>Hexapoda</taxon>
        <taxon>Insecta</taxon>
        <taxon>Pterygota</taxon>
        <taxon>Neoptera</taxon>
        <taxon>Paraneoptera</taxon>
        <taxon>Hemiptera</taxon>
        <taxon>Heteroptera</taxon>
        <taxon>Panheteroptera</taxon>
        <taxon>Pentatomomorpha</taxon>
        <taxon>Pentatomoidea</taxon>
        <taxon>Pentatomidae</taxon>
        <taxon>Pentatominae</taxon>
        <taxon>Nezara</taxon>
    </lineage>
</organism>
<evidence type="ECO:0000256" key="1">
    <source>
        <dbReference type="SAM" id="MobiDB-lite"/>
    </source>
</evidence>
<proteinExistence type="predicted"/>
<dbReference type="EMBL" id="OV725078">
    <property type="protein sequence ID" value="CAH1393950.1"/>
    <property type="molecule type" value="Genomic_DNA"/>
</dbReference>
<feature type="compositionally biased region" description="Basic and acidic residues" evidence="1">
    <location>
        <begin position="627"/>
        <end position="654"/>
    </location>
</feature>
<feature type="compositionally biased region" description="Basic and acidic residues" evidence="1">
    <location>
        <begin position="13"/>
        <end position="23"/>
    </location>
</feature>
<feature type="region of interest" description="Disordered" evidence="1">
    <location>
        <begin position="790"/>
        <end position="832"/>
    </location>
</feature>
<dbReference type="AlphaFoldDB" id="A0A9P0EAP9"/>
<protein>
    <submittedName>
        <fullName evidence="2">Uncharacterized protein</fullName>
    </submittedName>
</protein>
<name>A0A9P0EAP9_NEZVI</name>
<dbReference type="Proteomes" id="UP001152798">
    <property type="component" value="Chromosome 2"/>
</dbReference>
<feature type="compositionally biased region" description="Basic and acidic residues" evidence="1">
    <location>
        <begin position="791"/>
        <end position="818"/>
    </location>
</feature>